<keyword evidence="9" id="KW-0418">Kinase</keyword>
<evidence type="ECO:0000256" key="16">
    <source>
        <dbReference type="ARBA" id="ARBA00023180"/>
    </source>
</evidence>
<keyword evidence="3" id="KW-1003">Cell membrane</keyword>
<reference evidence="22" key="2">
    <citation type="submission" date="2025-09" db="UniProtKB">
        <authorList>
            <consortium name="Ensembl"/>
        </authorList>
    </citation>
    <scope>IDENTIFICATION</scope>
</reference>
<dbReference type="Pfam" id="PF07714">
    <property type="entry name" value="PK_Tyr_Ser-Thr"/>
    <property type="match status" value="1"/>
</dbReference>
<dbReference type="PROSITE" id="PS00239">
    <property type="entry name" value="RECEPTOR_TYR_KIN_II"/>
    <property type="match status" value="1"/>
</dbReference>
<dbReference type="Gene3D" id="2.60.120.1190">
    <property type="match status" value="1"/>
</dbReference>
<proteinExistence type="inferred from homology"/>
<evidence type="ECO:0000256" key="9">
    <source>
        <dbReference type="ARBA" id="ARBA00022777"/>
    </source>
</evidence>
<dbReference type="PROSITE" id="PS50011">
    <property type="entry name" value="PROTEIN_KINASE_DOM"/>
    <property type="match status" value="1"/>
</dbReference>
<dbReference type="FunFam" id="2.60.120.260:FF:000007">
    <property type="entry name" value="Discoidin domain receptor tyrosine kinase 1"/>
    <property type="match status" value="1"/>
</dbReference>
<keyword evidence="5" id="KW-0808">Transferase</keyword>
<dbReference type="GO" id="GO:0010976">
    <property type="term" value="P:positive regulation of neuron projection development"/>
    <property type="evidence" value="ECO:0007669"/>
    <property type="project" value="TreeGrafter"/>
</dbReference>
<accession>A0A673H9X8</accession>
<dbReference type="EC" id="2.7.10.1" evidence="2"/>
<evidence type="ECO:0000256" key="18">
    <source>
        <dbReference type="ARBA" id="ARBA00061639"/>
    </source>
</evidence>
<keyword evidence="23" id="KW-1185">Reference proteome</keyword>
<dbReference type="Pfam" id="PF00754">
    <property type="entry name" value="F5_F8_type_C"/>
    <property type="match status" value="1"/>
</dbReference>
<evidence type="ECO:0000256" key="11">
    <source>
        <dbReference type="ARBA" id="ARBA00022989"/>
    </source>
</evidence>
<evidence type="ECO:0000256" key="17">
    <source>
        <dbReference type="ARBA" id="ARBA00051243"/>
    </source>
</evidence>
<evidence type="ECO:0000256" key="15">
    <source>
        <dbReference type="ARBA" id="ARBA00023170"/>
    </source>
</evidence>
<evidence type="ECO:0000256" key="3">
    <source>
        <dbReference type="ARBA" id="ARBA00022475"/>
    </source>
</evidence>
<keyword evidence="15" id="KW-0675">Receptor</keyword>
<evidence type="ECO:0000256" key="14">
    <source>
        <dbReference type="ARBA" id="ARBA00023157"/>
    </source>
</evidence>
<dbReference type="SMART" id="SM00219">
    <property type="entry name" value="TyrKc"/>
    <property type="match status" value="1"/>
</dbReference>
<dbReference type="PROSITE" id="PS01285">
    <property type="entry name" value="FA58C_1"/>
    <property type="match status" value="1"/>
</dbReference>
<dbReference type="InterPro" id="IPR011009">
    <property type="entry name" value="Kinase-like_dom_sf"/>
</dbReference>
<dbReference type="GO" id="GO:0043235">
    <property type="term" value="C:receptor complex"/>
    <property type="evidence" value="ECO:0007669"/>
    <property type="project" value="TreeGrafter"/>
</dbReference>
<evidence type="ECO:0000256" key="5">
    <source>
        <dbReference type="ARBA" id="ARBA00022679"/>
    </source>
</evidence>
<comment type="similarity">
    <text evidence="18">Belongs to the protein kinase superfamily. Tyr protein kinase family. Insulin receptor subfamily.</text>
</comment>
<keyword evidence="13" id="KW-0829">Tyrosine-protein kinase</keyword>
<dbReference type="PRINTS" id="PR00109">
    <property type="entry name" value="TYRKINASE"/>
</dbReference>
<organism evidence="22 23">
    <name type="scientific">Sinocyclocheilus rhinocerous</name>
    <dbReference type="NCBI Taxonomy" id="307959"/>
    <lineage>
        <taxon>Eukaryota</taxon>
        <taxon>Metazoa</taxon>
        <taxon>Chordata</taxon>
        <taxon>Craniata</taxon>
        <taxon>Vertebrata</taxon>
        <taxon>Euteleostomi</taxon>
        <taxon>Actinopterygii</taxon>
        <taxon>Neopterygii</taxon>
        <taxon>Teleostei</taxon>
        <taxon>Ostariophysi</taxon>
        <taxon>Cypriniformes</taxon>
        <taxon>Cyprinidae</taxon>
        <taxon>Cyprininae</taxon>
        <taxon>Sinocyclocheilus</taxon>
    </lineage>
</organism>
<dbReference type="InterPro" id="IPR008979">
    <property type="entry name" value="Galactose-bd-like_sf"/>
</dbReference>
<dbReference type="GO" id="GO:0005886">
    <property type="term" value="C:plasma membrane"/>
    <property type="evidence" value="ECO:0007669"/>
    <property type="project" value="UniProtKB-SubCell"/>
</dbReference>
<dbReference type="Ensembl" id="ENSSRHT00000024320.1">
    <property type="protein sequence ID" value="ENSSRHP00000023605.1"/>
    <property type="gene ID" value="ENSSRHG00000012354.1"/>
</dbReference>
<dbReference type="Gene3D" id="1.10.510.10">
    <property type="entry name" value="Transferase(Phosphotransferase) domain 1"/>
    <property type="match status" value="1"/>
</dbReference>
<evidence type="ECO:0000256" key="13">
    <source>
        <dbReference type="ARBA" id="ARBA00023137"/>
    </source>
</evidence>
<dbReference type="GO" id="GO:0005524">
    <property type="term" value="F:ATP binding"/>
    <property type="evidence" value="ECO:0007669"/>
    <property type="project" value="UniProtKB-KW"/>
</dbReference>
<keyword evidence="8" id="KW-0547">Nucleotide-binding</keyword>
<dbReference type="FunFam" id="1.10.510.10:FF:000053">
    <property type="entry name" value="Epithelial discoidin domain-containing receptor 1"/>
    <property type="match status" value="1"/>
</dbReference>
<dbReference type="FunFam" id="3.30.200.20:FF:000082">
    <property type="entry name" value="Epithelial discoidin domain-containing receptor 1"/>
    <property type="match status" value="1"/>
</dbReference>
<evidence type="ECO:0000256" key="6">
    <source>
        <dbReference type="ARBA" id="ARBA00022692"/>
    </source>
</evidence>
<dbReference type="InterPro" id="IPR048525">
    <property type="entry name" value="DDR1-2_DS-like"/>
</dbReference>
<keyword evidence="6 19" id="KW-0812">Transmembrane</keyword>
<dbReference type="Pfam" id="PF21114">
    <property type="entry name" value="DDR1-2_DS-like"/>
    <property type="match status" value="1"/>
</dbReference>
<keyword evidence="7" id="KW-0732">Signal</keyword>
<dbReference type="GO" id="GO:0005518">
    <property type="term" value="F:collagen binding"/>
    <property type="evidence" value="ECO:0007669"/>
    <property type="project" value="TreeGrafter"/>
</dbReference>
<keyword evidence="12 19" id="KW-0472">Membrane</keyword>
<dbReference type="SUPFAM" id="SSF56112">
    <property type="entry name" value="Protein kinase-like (PK-like)"/>
    <property type="match status" value="1"/>
</dbReference>
<evidence type="ECO:0000259" key="20">
    <source>
        <dbReference type="PROSITE" id="PS50011"/>
    </source>
</evidence>
<sequence>MIHFFKKVPKLLNSSVYPKNFIYLFFYVFCLMFTVSHCRYPLGMEDGRIKNDDITASSQWYETTGPQYARLNCEEGDGAWCPAGQLQPADVQYLQLDLRQLIFLTVVATQGRYARNSGNEFARKYRLEYSRDGHRWISWRNRFDSETIMGNINTYDSVVRDLHPPIITRFLRLIPVTDAVHTVCMRVELFGCTWQDGLTAYSSPEGQTMMAPGYPITPLNDSTYDGALERRKLSGGLGQLTDGVIGQDDFVQRRLDRLWPGYDYVGWRNDSLGPGYVEMEFQFDRQRNFTSMKVHSNNMFSRGVKIFASVSCVFKLHLISEWEAERVEFHTVLDDRNPSARYVTVPLKHRSATALCCRFYFADTWMMFSEISFQSATNVLPTQRPPVLTPPSYDINSKVSQTTQKTGKESLTSILIGCLVTIILLLVVIIFLILWCQYVCKVLEKAPRRILKEEVTVRLSSSSDTIILQTPPVPPRLSLDPPYERIFLLDPQYQDPAALRNKLPELSQSAEASACSGGYTEPDVTLCTPHQCFQSSVPHYAETDIISLQGVTGSNMYAVPALTVDSLTRKDISVAEFPRERLLFREKLGEGQFGEVHLCEAEGLAEFLGEGAPLPEQDGRPVLVAVKQLRADATSNARNDFLKEIKIMSRLNNPNIIQLLCVCVSSDPLCMVTEYMENGDLNMFLSQREIESTLTHANNIPSVSIADLLHMSVQISSGMKYLASLNFVHRDLATRNCLLDRHLTIKISDFGMSRNLYSSDYYRIQGRAVLPIRWMAWESILLGKFTTASDVWAFGVTLWEIFTLCKEQPYSLLSDEQVIENTGEFFRNQGRQIFLSAPPLCPSSLFELMMRCWSRDIADRPTFHRLYQKKSNIMDRGLIF</sequence>
<dbReference type="InterPro" id="IPR050122">
    <property type="entry name" value="RTK"/>
</dbReference>
<dbReference type="GO" id="GO:0051897">
    <property type="term" value="P:positive regulation of phosphatidylinositol 3-kinase/protein kinase B signal transduction"/>
    <property type="evidence" value="ECO:0007669"/>
    <property type="project" value="TreeGrafter"/>
</dbReference>
<evidence type="ECO:0000313" key="23">
    <source>
        <dbReference type="Proteomes" id="UP000472270"/>
    </source>
</evidence>
<feature type="domain" description="F5/8 type C" evidence="21">
    <location>
        <begin position="38"/>
        <end position="192"/>
    </location>
</feature>
<dbReference type="Gene3D" id="2.60.120.260">
    <property type="entry name" value="Galactose-binding domain-like"/>
    <property type="match status" value="1"/>
</dbReference>
<evidence type="ECO:0000256" key="10">
    <source>
        <dbReference type="ARBA" id="ARBA00022840"/>
    </source>
</evidence>
<gene>
    <name evidence="22" type="primary">ddr2l</name>
</gene>
<evidence type="ECO:0000313" key="22">
    <source>
        <dbReference type="Ensembl" id="ENSSRHP00000023605.1"/>
    </source>
</evidence>
<dbReference type="AlphaFoldDB" id="A0A673H9X8"/>
<dbReference type="SUPFAM" id="SSF49785">
    <property type="entry name" value="Galactose-binding domain-like"/>
    <property type="match status" value="1"/>
</dbReference>
<keyword evidence="4" id="KW-0597">Phosphoprotein</keyword>
<dbReference type="PANTHER" id="PTHR24416">
    <property type="entry name" value="TYROSINE-PROTEIN KINASE RECEPTOR"/>
    <property type="match status" value="1"/>
</dbReference>
<dbReference type="PROSITE" id="PS00109">
    <property type="entry name" value="PROTEIN_KINASE_TYR"/>
    <property type="match status" value="1"/>
</dbReference>
<evidence type="ECO:0000256" key="19">
    <source>
        <dbReference type="SAM" id="Phobius"/>
    </source>
</evidence>
<dbReference type="Proteomes" id="UP000472270">
    <property type="component" value="Unassembled WGS sequence"/>
</dbReference>
<keyword evidence="16" id="KW-0325">Glycoprotein</keyword>
<dbReference type="GO" id="GO:0038062">
    <property type="term" value="F:protein tyrosine kinase collagen receptor activity"/>
    <property type="evidence" value="ECO:0007669"/>
    <property type="project" value="TreeGrafter"/>
</dbReference>
<feature type="domain" description="Protein kinase" evidence="20">
    <location>
        <begin position="582"/>
        <end position="873"/>
    </location>
</feature>
<evidence type="ECO:0000259" key="21">
    <source>
        <dbReference type="PROSITE" id="PS50022"/>
    </source>
</evidence>
<dbReference type="InterPro" id="IPR000719">
    <property type="entry name" value="Prot_kinase_dom"/>
</dbReference>
<evidence type="ECO:0000256" key="7">
    <source>
        <dbReference type="ARBA" id="ARBA00022729"/>
    </source>
</evidence>
<keyword evidence="11 19" id="KW-1133">Transmembrane helix</keyword>
<protein>
    <recommendedName>
        <fullName evidence="2">receptor protein-tyrosine kinase</fullName>
        <ecNumber evidence="2">2.7.10.1</ecNumber>
    </recommendedName>
</protein>
<name>A0A673H9X8_9TELE</name>
<evidence type="ECO:0000256" key="2">
    <source>
        <dbReference type="ARBA" id="ARBA00011902"/>
    </source>
</evidence>
<evidence type="ECO:0000256" key="4">
    <source>
        <dbReference type="ARBA" id="ARBA00022553"/>
    </source>
</evidence>
<evidence type="ECO:0000256" key="1">
    <source>
        <dbReference type="ARBA" id="ARBA00004251"/>
    </source>
</evidence>
<dbReference type="InterPro" id="IPR000421">
    <property type="entry name" value="FA58C"/>
</dbReference>
<dbReference type="InterPro" id="IPR020635">
    <property type="entry name" value="Tyr_kinase_cat_dom"/>
</dbReference>
<comment type="catalytic activity">
    <reaction evidence="17">
        <text>L-tyrosyl-[protein] + ATP = O-phospho-L-tyrosyl-[protein] + ADP + H(+)</text>
        <dbReference type="Rhea" id="RHEA:10596"/>
        <dbReference type="Rhea" id="RHEA-COMP:10136"/>
        <dbReference type="Rhea" id="RHEA-COMP:20101"/>
        <dbReference type="ChEBI" id="CHEBI:15378"/>
        <dbReference type="ChEBI" id="CHEBI:30616"/>
        <dbReference type="ChEBI" id="CHEBI:46858"/>
        <dbReference type="ChEBI" id="CHEBI:61978"/>
        <dbReference type="ChEBI" id="CHEBI:456216"/>
        <dbReference type="EC" id="2.7.10.1"/>
    </reaction>
</comment>
<evidence type="ECO:0000256" key="12">
    <source>
        <dbReference type="ARBA" id="ARBA00023136"/>
    </source>
</evidence>
<dbReference type="InterPro" id="IPR002011">
    <property type="entry name" value="Tyr_kinase_rcpt_2_CS"/>
</dbReference>
<keyword evidence="14" id="KW-1015">Disulfide bond</keyword>
<reference evidence="22" key="1">
    <citation type="submission" date="2025-08" db="UniProtKB">
        <authorList>
            <consortium name="Ensembl"/>
        </authorList>
    </citation>
    <scope>IDENTIFICATION</scope>
</reference>
<dbReference type="Gene3D" id="3.30.200.20">
    <property type="entry name" value="Phosphorylase Kinase, domain 1"/>
    <property type="match status" value="1"/>
</dbReference>
<dbReference type="PROSITE" id="PS50022">
    <property type="entry name" value="FA58C_3"/>
    <property type="match status" value="1"/>
</dbReference>
<dbReference type="InterPro" id="IPR008266">
    <property type="entry name" value="Tyr_kinase_AS"/>
</dbReference>
<evidence type="ECO:0000256" key="8">
    <source>
        <dbReference type="ARBA" id="ARBA00022741"/>
    </source>
</evidence>
<dbReference type="CDD" id="cd00057">
    <property type="entry name" value="FA58C"/>
    <property type="match status" value="1"/>
</dbReference>
<keyword evidence="10" id="KW-0067">ATP-binding</keyword>
<comment type="subcellular location">
    <subcellularLocation>
        <location evidence="1">Cell membrane</location>
        <topology evidence="1">Single-pass type I membrane protein</topology>
    </subcellularLocation>
</comment>
<feature type="transmembrane region" description="Helical" evidence="19">
    <location>
        <begin position="20"/>
        <end position="40"/>
    </location>
</feature>
<feature type="transmembrane region" description="Helical" evidence="19">
    <location>
        <begin position="414"/>
        <end position="435"/>
    </location>
</feature>
<dbReference type="InterPro" id="IPR001245">
    <property type="entry name" value="Ser-Thr/Tyr_kinase_cat_dom"/>
</dbReference>
<dbReference type="SMART" id="SM00231">
    <property type="entry name" value="FA58C"/>
    <property type="match status" value="1"/>
</dbReference>
<dbReference type="PANTHER" id="PTHR24416:SF297">
    <property type="entry name" value="RECEPTOR PROTEIN-TYROSINE KINASE"/>
    <property type="match status" value="1"/>
</dbReference>
<dbReference type="PROSITE" id="PS01286">
    <property type="entry name" value="FA58C_2"/>
    <property type="match status" value="1"/>
</dbReference>